<sequence length="972" mass="108296">MANFSAMRAVCAVGAIWLHYVALIAAFGFDLTVTTRSLSSNAFVACHKDLQVSHNGREICPSHVGGTRYVWHPQPPSGNGNEIYTYVGENEKLRSVPLSDVVLIEGRETFLWMEYYRQQTQMVFTMGGSNRIVFTDNRFMFICGPKDLVLSEELQRQIYLFSSTKKSEIPWDAQTPLVQEIAKIGKGLGVVYMNRGRVNLPFQGCGSRPSRLFAPDNEVTVDPVTGTRSCVVNPMSQSTIGFVCEGVLEPKNCMYDLLVDGVVTRVPRPRYAEISSSYQPWVSAKYFNNLAIPSFSGECRCTDPTTGAIKAKMEIRSKNDYVCDISSMIERSLSHPIRGPWCSVVLHPGSTLTIRFPKESLGASSANEFVVDKNGQSPPDTLTQTQPGQFFETDFAPKDLTKLRQEESVYDLGIYKEVPYHSAIAGDALELDVSQMNSGEVKLIYHPDEPMTLLGGPNSFGFHWTSIHRNANIENKIRATVNVAFAFTHEYNIIGSDRGPHAVFSPKSNETNCSVTSMGNGIGDVHECKVYIDQGSRWTGIHCRPGEELLPTNCQSKGYDLTKNRIISIPESVQNETPHHIVGFQLFSYRYIDDSPVSYACSCVDQRGYEKSRLVIESYQYEKFTLTAIRTQAPHRVVPYVVLPWREVDLSTDEFAPPTSLMLYNIRRRSTTLQPGKTLAMTCGVEENPAKYGDIRCDCPRPRIDKNIPATWLPNQTEEFYYSMNETDGRIEVVKSAYADTIAASPGGFSVGYQSDKNAGKTRILVIKSILGAILISKNPTHKKYVPMTFICGKAPETSELSVMPGDASTANASAQPTSNTMALSLGYMWNVVEVKVEMTDPYRQGCGVTYGSAELFKPETPKLYNAEGQEIGCKIDLRAARKAAFYCPTPYAMDPPNCFNQVYVEDEVKNLSDVSKSLVASRTNHFVTLKFDGSQITPRDKLRQTPLLECRCVTTKGVVLSTIQIENYYAR</sequence>
<evidence type="ECO:0000313" key="9">
    <source>
        <dbReference type="EMBL" id="CDR96691.1"/>
    </source>
</evidence>
<dbReference type="Pfam" id="PF07422">
    <property type="entry name" value="s48_45"/>
    <property type="match status" value="1"/>
</dbReference>
<dbReference type="GO" id="GO:0009986">
    <property type="term" value="C:cell surface"/>
    <property type="evidence" value="ECO:0007669"/>
    <property type="project" value="UniProtKB-SubCell"/>
</dbReference>
<dbReference type="GO" id="GO:0005886">
    <property type="term" value="C:plasma membrane"/>
    <property type="evidence" value="ECO:0007669"/>
    <property type="project" value="UniProtKB-SubCell"/>
</dbReference>
<dbReference type="VEuPathDB" id="PiroplasmaDB:BBBOND_0305950"/>
<dbReference type="RefSeq" id="XP_012768877.1">
    <property type="nucleotide sequence ID" value="XM_012913423.1"/>
</dbReference>
<gene>
    <name evidence="9" type="ORF">BBBOND_0305950</name>
</gene>
<comment type="subcellular location">
    <subcellularLocation>
        <location evidence="1">Cell membrane</location>
    </subcellularLocation>
    <subcellularLocation>
        <location evidence="2">Cell surface</location>
    </subcellularLocation>
</comment>
<evidence type="ECO:0000256" key="6">
    <source>
        <dbReference type="ARBA" id="ARBA00023157"/>
    </source>
</evidence>
<evidence type="ECO:0000256" key="1">
    <source>
        <dbReference type="ARBA" id="ARBA00004236"/>
    </source>
</evidence>
<dbReference type="AlphaFoldDB" id="A0A061D7M0"/>
<evidence type="ECO:0000259" key="8">
    <source>
        <dbReference type="PROSITE" id="PS51701"/>
    </source>
</evidence>
<dbReference type="EMBL" id="LK391709">
    <property type="protein sequence ID" value="CDR96691.1"/>
    <property type="molecule type" value="Genomic_DNA"/>
</dbReference>
<keyword evidence="3" id="KW-1003">Cell membrane</keyword>
<accession>A0A061D7M0</accession>
<dbReference type="Proteomes" id="UP000033188">
    <property type="component" value="Chromosome 3"/>
</dbReference>
<keyword evidence="7" id="KW-0325">Glycoprotein</keyword>
<keyword evidence="6" id="KW-1015">Disulfide bond</keyword>
<dbReference type="InterPro" id="IPR010884">
    <property type="entry name" value="6_CYS_dom"/>
</dbReference>
<dbReference type="InterPro" id="IPR038160">
    <property type="entry name" value="6_CYS_dom_sf"/>
</dbReference>
<evidence type="ECO:0000313" key="10">
    <source>
        <dbReference type="Proteomes" id="UP000033188"/>
    </source>
</evidence>
<proteinExistence type="predicted"/>
<protein>
    <recommendedName>
        <fullName evidence="8">6-Cys domain-containing protein</fullName>
    </recommendedName>
</protein>
<reference evidence="10" key="1">
    <citation type="journal article" date="2014" name="Nucleic Acids Res.">
        <title>The evolutionary dynamics of variant antigen genes in Babesia reveal a history of genomic innovation underlying host-parasite interaction.</title>
        <authorList>
            <person name="Jackson A.P."/>
            <person name="Otto T.D."/>
            <person name="Darby A."/>
            <person name="Ramaprasad A."/>
            <person name="Xia D."/>
            <person name="Echaide I.E."/>
            <person name="Farber M."/>
            <person name="Gahlot S."/>
            <person name="Gamble J."/>
            <person name="Gupta D."/>
            <person name="Gupta Y."/>
            <person name="Jackson L."/>
            <person name="Malandrin L."/>
            <person name="Malas T.B."/>
            <person name="Moussa E."/>
            <person name="Nair M."/>
            <person name="Reid A.J."/>
            <person name="Sanders M."/>
            <person name="Sharma J."/>
            <person name="Tracey A."/>
            <person name="Quail M.A."/>
            <person name="Weir W."/>
            <person name="Wastling J.M."/>
            <person name="Hall N."/>
            <person name="Willadsen P."/>
            <person name="Lingelbach K."/>
            <person name="Shiels B."/>
            <person name="Tait A."/>
            <person name="Berriman M."/>
            <person name="Allred D.R."/>
            <person name="Pain A."/>
        </authorList>
    </citation>
    <scope>NUCLEOTIDE SEQUENCE [LARGE SCALE GENOMIC DNA]</scope>
    <source>
        <strain evidence="10">Bond</strain>
    </source>
</reference>
<dbReference type="KEGG" id="bbig:BBBOND_0305950"/>
<evidence type="ECO:0000256" key="4">
    <source>
        <dbReference type="ARBA" id="ARBA00022729"/>
    </source>
</evidence>
<dbReference type="GeneID" id="24565232"/>
<evidence type="ECO:0000256" key="3">
    <source>
        <dbReference type="ARBA" id="ARBA00022475"/>
    </source>
</evidence>
<dbReference type="OrthoDB" id="365660at2759"/>
<keyword evidence="4" id="KW-0732">Signal</keyword>
<evidence type="ECO:0000256" key="2">
    <source>
        <dbReference type="ARBA" id="ARBA00004241"/>
    </source>
</evidence>
<evidence type="ECO:0000256" key="5">
    <source>
        <dbReference type="ARBA" id="ARBA00023136"/>
    </source>
</evidence>
<name>A0A061D7M0_BABBI</name>
<organism evidence="9 10">
    <name type="scientific">Babesia bigemina</name>
    <dbReference type="NCBI Taxonomy" id="5866"/>
    <lineage>
        <taxon>Eukaryota</taxon>
        <taxon>Sar</taxon>
        <taxon>Alveolata</taxon>
        <taxon>Apicomplexa</taxon>
        <taxon>Aconoidasida</taxon>
        <taxon>Piroplasmida</taxon>
        <taxon>Babesiidae</taxon>
        <taxon>Babesia</taxon>
    </lineage>
</organism>
<feature type="domain" description="6-Cys" evidence="8">
    <location>
        <begin position="843"/>
        <end position="972"/>
    </location>
</feature>
<keyword evidence="10" id="KW-1185">Reference proteome</keyword>
<dbReference type="PROSITE" id="PS51701">
    <property type="entry name" value="6_CYS"/>
    <property type="match status" value="1"/>
</dbReference>
<evidence type="ECO:0000256" key="7">
    <source>
        <dbReference type="ARBA" id="ARBA00023180"/>
    </source>
</evidence>
<dbReference type="Gene3D" id="2.60.40.2860">
    <property type="match status" value="1"/>
</dbReference>
<keyword evidence="5" id="KW-0472">Membrane</keyword>